<dbReference type="GO" id="GO:0007156">
    <property type="term" value="P:homophilic cell adhesion via plasma membrane adhesion molecules"/>
    <property type="evidence" value="ECO:0007669"/>
    <property type="project" value="TreeGrafter"/>
</dbReference>
<comment type="subcellular location">
    <subcellularLocation>
        <location evidence="1">Membrane</location>
        <topology evidence="1">Single-pass membrane protein</topology>
    </subcellularLocation>
</comment>
<protein>
    <recommendedName>
        <fullName evidence="10">Ig-like domain-containing protein</fullName>
    </recommendedName>
</protein>
<dbReference type="PANTHER" id="PTHR45080">
    <property type="entry name" value="CONTACTIN 5"/>
    <property type="match status" value="1"/>
</dbReference>
<dbReference type="InterPro" id="IPR050958">
    <property type="entry name" value="Cell_Adh-Cytoskel_Orgn"/>
</dbReference>
<evidence type="ECO:0000256" key="9">
    <source>
        <dbReference type="ARBA" id="ARBA00023319"/>
    </source>
</evidence>
<sequence>INILKYIYYFFPHYFILICFRNFNKIHLNVFCEVTIHQGGQVHLECQADGVPAPLLSWVLPNRSTLTSSGTFSNRIHMDTNGTLHISVTLPTDQGVYRCVASNSAGAASASVRLHVSLLPPVIQQPREEHLLFSVGWPVYAHYGTLVRPSQFLNGNLFVLSNGTLHIRNVGSKDTGNYECTANNAVGTTKRTNQAVVFVDINVIVRHTFFQVIGETATIPCRTTGDPAPTVTWFSPSFIIIPQNLGSGLSSQRVVAISDGTLEVSSAQKIDSGNYTCRASNSAGIRSMVVTLEVETSSSGVIAQVEKGQGWIAICRSFSLLQDIKQVLFKTISI</sequence>
<evidence type="ECO:0000256" key="6">
    <source>
        <dbReference type="ARBA" id="ARBA00022989"/>
    </source>
</evidence>
<dbReference type="PROSITE" id="PS50835">
    <property type="entry name" value="IG_LIKE"/>
    <property type="match status" value="2"/>
</dbReference>
<evidence type="ECO:0000256" key="7">
    <source>
        <dbReference type="ARBA" id="ARBA00023136"/>
    </source>
</evidence>
<dbReference type="SMART" id="SM00409">
    <property type="entry name" value="IG"/>
    <property type="match status" value="3"/>
</dbReference>
<dbReference type="Gene3D" id="2.60.40.10">
    <property type="entry name" value="Immunoglobulins"/>
    <property type="match status" value="3"/>
</dbReference>
<reference evidence="11" key="1">
    <citation type="submission" date="2025-08" db="UniProtKB">
        <authorList>
            <consortium name="Ensembl"/>
        </authorList>
    </citation>
    <scope>IDENTIFICATION</scope>
</reference>
<dbReference type="SUPFAM" id="SSF48726">
    <property type="entry name" value="Immunoglobulin"/>
    <property type="match status" value="3"/>
</dbReference>
<keyword evidence="9" id="KW-0393">Immunoglobulin domain</keyword>
<dbReference type="InterPro" id="IPR013098">
    <property type="entry name" value="Ig_I-set"/>
</dbReference>
<evidence type="ECO:0000256" key="1">
    <source>
        <dbReference type="ARBA" id="ARBA00004167"/>
    </source>
</evidence>
<evidence type="ECO:0000259" key="10">
    <source>
        <dbReference type="PROSITE" id="PS50835"/>
    </source>
</evidence>
<dbReference type="InterPro" id="IPR036179">
    <property type="entry name" value="Ig-like_dom_sf"/>
</dbReference>
<evidence type="ECO:0000313" key="12">
    <source>
        <dbReference type="Proteomes" id="UP000261380"/>
    </source>
</evidence>
<feature type="domain" description="Ig-like" evidence="10">
    <location>
        <begin position="12"/>
        <end position="115"/>
    </location>
</feature>
<dbReference type="InterPro" id="IPR003598">
    <property type="entry name" value="Ig_sub2"/>
</dbReference>
<dbReference type="GeneTree" id="ENSGT00940000159942"/>
<keyword evidence="5" id="KW-0677">Repeat</keyword>
<dbReference type="PANTHER" id="PTHR45080:SF8">
    <property type="entry name" value="IG-LIKE DOMAIN-CONTAINING PROTEIN"/>
    <property type="match status" value="1"/>
</dbReference>
<dbReference type="GO" id="GO:0005886">
    <property type="term" value="C:plasma membrane"/>
    <property type="evidence" value="ECO:0007669"/>
    <property type="project" value="TreeGrafter"/>
</dbReference>
<organism evidence="11 12">
    <name type="scientific">Xiphophorus couchianus</name>
    <name type="common">Monterrey platyfish</name>
    <dbReference type="NCBI Taxonomy" id="32473"/>
    <lineage>
        <taxon>Eukaryota</taxon>
        <taxon>Metazoa</taxon>
        <taxon>Chordata</taxon>
        <taxon>Craniata</taxon>
        <taxon>Vertebrata</taxon>
        <taxon>Euteleostomi</taxon>
        <taxon>Actinopterygii</taxon>
        <taxon>Neopterygii</taxon>
        <taxon>Teleostei</taxon>
        <taxon>Neoteleostei</taxon>
        <taxon>Acanthomorphata</taxon>
        <taxon>Ovalentaria</taxon>
        <taxon>Atherinomorphae</taxon>
        <taxon>Cyprinodontiformes</taxon>
        <taxon>Poeciliidae</taxon>
        <taxon>Poeciliinae</taxon>
        <taxon>Xiphophorus</taxon>
    </lineage>
</organism>
<evidence type="ECO:0000313" key="11">
    <source>
        <dbReference type="Ensembl" id="ENSXCOP00000001930.1"/>
    </source>
</evidence>
<evidence type="ECO:0000256" key="4">
    <source>
        <dbReference type="ARBA" id="ARBA00022729"/>
    </source>
</evidence>
<dbReference type="PIRSF" id="PIRSF000615">
    <property type="entry name" value="TyrPK_CSF1-R"/>
    <property type="match status" value="1"/>
</dbReference>
<keyword evidence="12" id="KW-1185">Reference proteome</keyword>
<dbReference type="InterPro" id="IPR007110">
    <property type="entry name" value="Ig-like_dom"/>
</dbReference>
<name>A0A3B5KVA1_9TELE</name>
<dbReference type="Pfam" id="PF07679">
    <property type="entry name" value="I-set"/>
    <property type="match status" value="3"/>
</dbReference>
<evidence type="ECO:0000256" key="2">
    <source>
        <dbReference type="ARBA" id="ARBA00022614"/>
    </source>
</evidence>
<keyword evidence="6" id="KW-1133">Transmembrane helix</keyword>
<keyword evidence="7" id="KW-0472">Membrane</keyword>
<dbReference type="FunFam" id="2.60.40.10:FF:000076">
    <property type="entry name" value="Leucine-rich repeat and Ig domain-containing 4"/>
    <property type="match status" value="1"/>
</dbReference>
<keyword evidence="8" id="KW-1015">Disulfide bond</keyword>
<dbReference type="InterPro" id="IPR013783">
    <property type="entry name" value="Ig-like_fold"/>
</dbReference>
<dbReference type="Proteomes" id="UP000261380">
    <property type="component" value="Unplaced"/>
</dbReference>
<keyword evidence="4" id="KW-0732">Signal</keyword>
<evidence type="ECO:0000256" key="5">
    <source>
        <dbReference type="ARBA" id="ARBA00022737"/>
    </source>
</evidence>
<evidence type="ECO:0000256" key="8">
    <source>
        <dbReference type="ARBA" id="ARBA00023157"/>
    </source>
</evidence>
<dbReference type="AlphaFoldDB" id="A0A3B5KVA1"/>
<evidence type="ECO:0000256" key="3">
    <source>
        <dbReference type="ARBA" id="ARBA00022692"/>
    </source>
</evidence>
<feature type="domain" description="Ig-like" evidence="10">
    <location>
        <begin position="214"/>
        <end position="291"/>
    </location>
</feature>
<reference evidence="11" key="2">
    <citation type="submission" date="2025-09" db="UniProtKB">
        <authorList>
            <consortium name="Ensembl"/>
        </authorList>
    </citation>
    <scope>IDENTIFICATION</scope>
</reference>
<dbReference type="Ensembl" id="ENSXCOT00000001958.1">
    <property type="protein sequence ID" value="ENSXCOP00000001930.1"/>
    <property type="gene ID" value="ENSXCOG00000001547.1"/>
</dbReference>
<dbReference type="InterPro" id="IPR003599">
    <property type="entry name" value="Ig_sub"/>
</dbReference>
<proteinExistence type="predicted"/>
<keyword evidence="2" id="KW-0433">Leucine-rich repeat</keyword>
<accession>A0A3B5KVA1</accession>
<dbReference type="SMART" id="SM00408">
    <property type="entry name" value="IGc2"/>
    <property type="match status" value="3"/>
</dbReference>
<keyword evidence="3" id="KW-0812">Transmembrane</keyword>